<reference evidence="10" key="1">
    <citation type="submission" date="2022-03" db="EMBL/GenBank/DDBJ databases">
        <title>Draft Genome Sequence of Firmicute Strain S0AB, a Heterotrophic Iron/Sulfur-Oxidizing Extreme Acidophile.</title>
        <authorList>
            <person name="Vergara E."/>
            <person name="Pakostova E."/>
            <person name="Johnson D.B."/>
            <person name="Holmes D.S."/>
        </authorList>
    </citation>
    <scope>NUCLEOTIDE SEQUENCE</scope>
    <source>
        <strain evidence="10">S0AB</strain>
    </source>
</reference>
<dbReference type="RefSeq" id="WP_241713979.1">
    <property type="nucleotide sequence ID" value="NZ_JALBUF010000005.1"/>
</dbReference>
<feature type="transmembrane region" description="Helical" evidence="8">
    <location>
        <begin position="442"/>
        <end position="462"/>
    </location>
</feature>
<dbReference type="Pfam" id="PF07690">
    <property type="entry name" value="MFS_1"/>
    <property type="match status" value="2"/>
</dbReference>
<dbReference type="InterPro" id="IPR011701">
    <property type="entry name" value="MFS"/>
</dbReference>
<organism evidence="10 11">
    <name type="scientific">Sulfoacidibacillus ferrooxidans</name>
    <dbReference type="NCBI Taxonomy" id="2005001"/>
    <lineage>
        <taxon>Bacteria</taxon>
        <taxon>Bacillati</taxon>
        <taxon>Bacillota</taxon>
        <taxon>Bacilli</taxon>
        <taxon>Bacillales</taxon>
        <taxon>Alicyclobacillaceae</taxon>
        <taxon>Sulfoacidibacillus</taxon>
    </lineage>
</organism>
<proteinExistence type="inferred from homology"/>
<feature type="transmembrane region" description="Helical" evidence="8">
    <location>
        <begin position="144"/>
        <end position="167"/>
    </location>
</feature>
<dbReference type="NCBIfam" id="TIGR00711">
    <property type="entry name" value="efflux_EmrB"/>
    <property type="match status" value="1"/>
</dbReference>
<dbReference type="PROSITE" id="PS50850">
    <property type="entry name" value="MFS"/>
    <property type="match status" value="1"/>
</dbReference>
<dbReference type="InterPro" id="IPR020846">
    <property type="entry name" value="MFS_dom"/>
</dbReference>
<name>A0A9X1V890_9BACL</name>
<evidence type="ECO:0000313" key="11">
    <source>
        <dbReference type="Proteomes" id="UP001139263"/>
    </source>
</evidence>
<feature type="transmembrane region" description="Helical" evidence="8">
    <location>
        <begin position="85"/>
        <end position="104"/>
    </location>
</feature>
<feature type="transmembrane region" description="Helical" evidence="8">
    <location>
        <begin position="338"/>
        <end position="358"/>
    </location>
</feature>
<feature type="transmembrane region" description="Helical" evidence="8">
    <location>
        <begin position="54"/>
        <end position="73"/>
    </location>
</feature>
<evidence type="ECO:0000256" key="7">
    <source>
        <dbReference type="ARBA" id="ARBA00023136"/>
    </source>
</evidence>
<dbReference type="EMBL" id="JALBUF010000005">
    <property type="protein sequence ID" value="MCI0183541.1"/>
    <property type="molecule type" value="Genomic_DNA"/>
</dbReference>
<evidence type="ECO:0000256" key="5">
    <source>
        <dbReference type="ARBA" id="ARBA00022692"/>
    </source>
</evidence>
<feature type="transmembrane region" description="Helical" evidence="8">
    <location>
        <begin position="306"/>
        <end position="326"/>
    </location>
</feature>
<keyword evidence="6 8" id="KW-1133">Transmembrane helix</keyword>
<keyword evidence="5 8" id="KW-0812">Transmembrane</keyword>
<feature type="domain" description="Major facilitator superfamily (MFS) profile" evidence="9">
    <location>
        <begin position="19"/>
        <end position="465"/>
    </location>
</feature>
<keyword evidence="3" id="KW-0813">Transport</keyword>
<feature type="transmembrane region" description="Helical" evidence="8">
    <location>
        <begin position="205"/>
        <end position="224"/>
    </location>
</feature>
<feature type="transmembrane region" description="Helical" evidence="8">
    <location>
        <begin position="230"/>
        <end position="252"/>
    </location>
</feature>
<feature type="transmembrane region" description="Helical" evidence="8">
    <location>
        <begin position="273"/>
        <end position="294"/>
    </location>
</feature>
<comment type="similarity">
    <text evidence="2">Belongs to the major facilitator superfamily. EmrB family.</text>
</comment>
<dbReference type="InterPro" id="IPR004638">
    <property type="entry name" value="EmrB-like"/>
</dbReference>
<keyword evidence="7 8" id="KW-0472">Membrane</keyword>
<sequence length="478" mass="51372">MAVSLKQPFSESPAYRWLIFGTVVIGTFMVNVDSSIVNVALPILQEQYKVSTGILQWVISGYLLVITAILPVIGGISDRVDRKKMFIAGVSVFTLGSILCGTAAGIEQLILYRLIQALGGAVIMGNVMSIVAYTFPAGQRGRPLGLISSVVAIGTIVGPAVGGLLIASAGWRSIFWVNAPFGVISVLMSIFVLRRISSNKNMAEFDWIGSSWFILAMMSLLLFISNGTDWGWLSLWSVGSLVVSILSWFWFVRRSLHIKMPLIELSLFRSARFTIGNFAGYLSYVMIMFPAILLPLFLRQVLHEPIGSIGLLLTPQSIVMIVFAPLGGWLSDRIGPRWPTVAGMALTAGALGLMALLGRGSSYGEIVLDQALFGAGLGLFTSPNNVVVLESVPVEKTGLTGSLLATVRNFGRVTGVAFAVLLLETQVGSRAVYPTAMFLRGFHLVFVAGLLLGVLGTVMVSLRGSVPSQQESLHPSRS</sequence>
<gene>
    <name evidence="10" type="primary">ribZ_6</name>
    <name evidence="10" type="ORF">MM817_01824</name>
</gene>
<dbReference type="GO" id="GO:0022857">
    <property type="term" value="F:transmembrane transporter activity"/>
    <property type="evidence" value="ECO:0007669"/>
    <property type="project" value="InterPro"/>
</dbReference>
<dbReference type="SUPFAM" id="SSF103473">
    <property type="entry name" value="MFS general substrate transporter"/>
    <property type="match status" value="1"/>
</dbReference>
<dbReference type="InterPro" id="IPR036259">
    <property type="entry name" value="MFS_trans_sf"/>
</dbReference>
<dbReference type="Gene3D" id="1.20.1720.10">
    <property type="entry name" value="Multidrug resistance protein D"/>
    <property type="match status" value="1"/>
</dbReference>
<evidence type="ECO:0000256" key="8">
    <source>
        <dbReference type="SAM" id="Phobius"/>
    </source>
</evidence>
<evidence type="ECO:0000313" key="10">
    <source>
        <dbReference type="EMBL" id="MCI0183541.1"/>
    </source>
</evidence>
<feature type="transmembrane region" description="Helical" evidence="8">
    <location>
        <begin position="173"/>
        <end position="193"/>
    </location>
</feature>
<dbReference type="GO" id="GO:0005886">
    <property type="term" value="C:plasma membrane"/>
    <property type="evidence" value="ECO:0007669"/>
    <property type="project" value="UniProtKB-SubCell"/>
</dbReference>
<evidence type="ECO:0000259" key="9">
    <source>
        <dbReference type="PROSITE" id="PS50850"/>
    </source>
</evidence>
<keyword evidence="4" id="KW-1003">Cell membrane</keyword>
<evidence type="ECO:0000256" key="2">
    <source>
        <dbReference type="ARBA" id="ARBA00008537"/>
    </source>
</evidence>
<feature type="transmembrane region" description="Helical" evidence="8">
    <location>
        <begin position="110"/>
        <end position="132"/>
    </location>
</feature>
<dbReference type="PRINTS" id="PR01036">
    <property type="entry name" value="TCRTETB"/>
</dbReference>
<dbReference type="CDD" id="cd17321">
    <property type="entry name" value="MFS_MMR_MDR_like"/>
    <property type="match status" value="1"/>
</dbReference>
<dbReference type="Gene3D" id="1.20.1250.20">
    <property type="entry name" value="MFS general substrate transporter like domains"/>
    <property type="match status" value="1"/>
</dbReference>
<keyword evidence="11" id="KW-1185">Reference proteome</keyword>
<dbReference type="PANTHER" id="PTHR42718:SF9">
    <property type="entry name" value="MAJOR FACILITATOR SUPERFAMILY MULTIDRUG TRANSPORTER MFSC"/>
    <property type="match status" value="1"/>
</dbReference>
<evidence type="ECO:0000256" key="4">
    <source>
        <dbReference type="ARBA" id="ARBA00022475"/>
    </source>
</evidence>
<accession>A0A9X1V890</accession>
<feature type="transmembrane region" description="Helical" evidence="8">
    <location>
        <begin position="14"/>
        <end position="34"/>
    </location>
</feature>
<evidence type="ECO:0000256" key="6">
    <source>
        <dbReference type="ARBA" id="ARBA00022989"/>
    </source>
</evidence>
<evidence type="ECO:0000256" key="1">
    <source>
        <dbReference type="ARBA" id="ARBA00004651"/>
    </source>
</evidence>
<protein>
    <submittedName>
        <fullName evidence="10">Riboflavin transporter RibZ</fullName>
    </submittedName>
</protein>
<comment type="subcellular location">
    <subcellularLocation>
        <location evidence="1">Cell membrane</location>
        <topology evidence="1">Multi-pass membrane protein</topology>
    </subcellularLocation>
</comment>
<evidence type="ECO:0000256" key="3">
    <source>
        <dbReference type="ARBA" id="ARBA00022448"/>
    </source>
</evidence>
<dbReference type="Proteomes" id="UP001139263">
    <property type="component" value="Unassembled WGS sequence"/>
</dbReference>
<dbReference type="AlphaFoldDB" id="A0A9X1V890"/>
<dbReference type="PANTHER" id="PTHR42718">
    <property type="entry name" value="MAJOR FACILITATOR SUPERFAMILY MULTIDRUG TRANSPORTER MFSC"/>
    <property type="match status" value="1"/>
</dbReference>
<comment type="caution">
    <text evidence="10">The sequence shown here is derived from an EMBL/GenBank/DDBJ whole genome shotgun (WGS) entry which is preliminary data.</text>
</comment>